<evidence type="ECO:0000256" key="3">
    <source>
        <dbReference type="ARBA" id="ARBA00023315"/>
    </source>
</evidence>
<dbReference type="PANTHER" id="PTHR43017:SF1">
    <property type="entry name" value="ACETYLTRANSFERASE YJL218W-RELATED"/>
    <property type="match status" value="1"/>
</dbReference>
<dbReference type="InterPro" id="IPR039369">
    <property type="entry name" value="LacA-like"/>
</dbReference>
<name>A0A4Q6XNH9_9SPHI</name>
<comment type="caution">
    <text evidence="5">The sequence shown here is derived from an EMBL/GenBank/DDBJ whole genome shotgun (WGS) entry which is preliminary data.</text>
</comment>
<dbReference type="PROSITE" id="PS00101">
    <property type="entry name" value="HEXAPEP_TRANSFERASES"/>
    <property type="match status" value="1"/>
</dbReference>
<keyword evidence="1 4" id="KW-0808">Transferase</keyword>
<dbReference type="GO" id="GO:0008870">
    <property type="term" value="F:galactoside O-acetyltransferase activity"/>
    <property type="evidence" value="ECO:0007669"/>
    <property type="project" value="TreeGrafter"/>
</dbReference>
<dbReference type="AlphaFoldDB" id="A0A4Q6XNH9"/>
<evidence type="ECO:0000256" key="1">
    <source>
        <dbReference type="ARBA" id="ARBA00022679"/>
    </source>
</evidence>
<keyword evidence="6" id="KW-1185">Reference proteome</keyword>
<dbReference type="CDD" id="cd04647">
    <property type="entry name" value="LbH_MAT_like"/>
    <property type="match status" value="1"/>
</dbReference>
<accession>A0A4Q6XNH9</accession>
<proteinExistence type="inferred from homology"/>
<dbReference type="PANTHER" id="PTHR43017">
    <property type="entry name" value="GALACTOSIDE O-ACETYLTRANSFERASE"/>
    <property type="match status" value="1"/>
</dbReference>
<dbReference type="InterPro" id="IPR011004">
    <property type="entry name" value="Trimer_LpxA-like_sf"/>
</dbReference>
<dbReference type="SUPFAM" id="SSF51161">
    <property type="entry name" value="Trimeric LpxA-like enzymes"/>
    <property type="match status" value="1"/>
</dbReference>
<dbReference type="OrthoDB" id="9812571at2"/>
<dbReference type="InterPro" id="IPR001451">
    <property type="entry name" value="Hexapep"/>
</dbReference>
<comment type="similarity">
    <text evidence="4">Belongs to the transferase hexapeptide repeat family.</text>
</comment>
<reference evidence="5 6" key="1">
    <citation type="submission" date="2019-02" db="EMBL/GenBank/DDBJ databases">
        <authorList>
            <person name="Li Y."/>
        </authorList>
    </citation>
    <scope>NUCLEOTIDE SEQUENCE [LARGE SCALE GENOMIC DNA]</scope>
    <source>
        <strain evidence="5 6">30C10-4-7</strain>
    </source>
</reference>
<dbReference type="InterPro" id="IPR018357">
    <property type="entry name" value="Hexapep_transf_CS"/>
</dbReference>
<dbReference type="EMBL" id="SGIT01000003">
    <property type="protein sequence ID" value="RZF58892.1"/>
    <property type="molecule type" value="Genomic_DNA"/>
</dbReference>
<protein>
    <recommendedName>
        <fullName evidence="4">Acetyltransferase</fullName>
        <ecNumber evidence="4">2.3.1.-</ecNumber>
    </recommendedName>
</protein>
<organism evidence="5 6">
    <name type="scientific">Sphingobacterium corticibacterium</name>
    <dbReference type="NCBI Taxonomy" id="2484746"/>
    <lineage>
        <taxon>Bacteria</taxon>
        <taxon>Pseudomonadati</taxon>
        <taxon>Bacteroidota</taxon>
        <taxon>Sphingobacteriia</taxon>
        <taxon>Sphingobacteriales</taxon>
        <taxon>Sphingobacteriaceae</taxon>
        <taxon>Sphingobacterium</taxon>
    </lineage>
</organism>
<dbReference type="RefSeq" id="WP_130142710.1">
    <property type="nucleotide sequence ID" value="NZ_SGIT01000003.1"/>
</dbReference>
<evidence type="ECO:0000313" key="6">
    <source>
        <dbReference type="Proteomes" id="UP000292855"/>
    </source>
</evidence>
<keyword evidence="2" id="KW-0677">Repeat</keyword>
<sequence>MIRSLYLMIRGLYLRYLAKKNPIKYAKKMGVKIGKNNRIVSCRHGMFGSEPYLVSIGDDCLFSGDIQFLTHDGSLDIFRKEIPNAFIYKPVKVGNNVFVGFRVTIMPGVSIGDNVAIGAGSVVTKDIPANCVAAGVPAKVLRTYDEYKAKMIPQLDAINGLDSAEKKEYLTKKYNLDKS</sequence>
<gene>
    <name evidence="5" type="ORF">EWE74_16350</name>
</gene>
<evidence type="ECO:0000256" key="4">
    <source>
        <dbReference type="RuleBase" id="RU367021"/>
    </source>
</evidence>
<dbReference type="Pfam" id="PF00132">
    <property type="entry name" value="Hexapep"/>
    <property type="match status" value="1"/>
</dbReference>
<dbReference type="Proteomes" id="UP000292855">
    <property type="component" value="Unassembled WGS sequence"/>
</dbReference>
<evidence type="ECO:0000313" key="5">
    <source>
        <dbReference type="EMBL" id="RZF58892.1"/>
    </source>
</evidence>
<keyword evidence="3 4" id="KW-0012">Acyltransferase</keyword>
<dbReference type="Gene3D" id="2.160.10.10">
    <property type="entry name" value="Hexapeptide repeat proteins"/>
    <property type="match status" value="1"/>
</dbReference>
<evidence type="ECO:0000256" key="2">
    <source>
        <dbReference type="ARBA" id="ARBA00022737"/>
    </source>
</evidence>
<dbReference type="EC" id="2.3.1.-" evidence="4"/>